<dbReference type="EMBL" id="CT868655">
    <property type="protein sequence ID" value="CAK89497.1"/>
    <property type="molecule type" value="Genomic_DNA"/>
</dbReference>
<accession>A0E2I0</accession>
<sequence length="351" mass="41141">MSEYFSKLVLISSQLLVQSIQSQGQHASFLKYVNNQLYELGKQIPKDFAQQILDNDIILVLSEYTNDDALRNLINLYMVIYFHIYIQLGVEHFKEIQDQSYKYFQIQLNKLILNPVVTQPSVPSQQKPQESPKIQKKNLPPPKIDVNIHQNDQENQDQQYSKTAVVVRDTKASTFHFNEDSITQTINQKENTKHNINNTSSVDFDNEQFQNDVHNRVQSQQDERKENMTLDLKQQLFLFDENKEASDLIDQYKSDQQKIEKIKNDQISKQTTAFLMKLSQRNNKKKMNTQIVTNINRYNSQPALQNQNGYNSEQRPIEDQIIFEDKNESSSKITSSDKNTKKFQFDELQDS</sequence>
<dbReference type="Proteomes" id="UP000000600">
    <property type="component" value="Unassembled WGS sequence"/>
</dbReference>
<feature type="compositionally biased region" description="Basic and acidic residues" evidence="1">
    <location>
        <begin position="315"/>
        <end position="329"/>
    </location>
</feature>
<dbReference type="OMA" id="KMNTQIV"/>
<evidence type="ECO:0000313" key="2">
    <source>
        <dbReference type="EMBL" id="CAK89497.1"/>
    </source>
</evidence>
<dbReference type="InParanoid" id="A0E2I0"/>
<dbReference type="GeneID" id="5042679"/>
<feature type="compositionally biased region" description="Polar residues" evidence="1">
    <location>
        <begin position="299"/>
        <end position="314"/>
    </location>
</feature>
<dbReference type="AlphaFoldDB" id="A0E2I0"/>
<evidence type="ECO:0000313" key="3">
    <source>
        <dbReference type="Proteomes" id="UP000000600"/>
    </source>
</evidence>
<dbReference type="HOGENOM" id="CLU_878407_0_0_1"/>
<evidence type="ECO:0000256" key="1">
    <source>
        <dbReference type="SAM" id="MobiDB-lite"/>
    </source>
</evidence>
<dbReference type="KEGG" id="ptm:GSPATT00022669001"/>
<dbReference type="RefSeq" id="XP_001456894.1">
    <property type="nucleotide sequence ID" value="XM_001456857.2"/>
</dbReference>
<proteinExistence type="predicted"/>
<feature type="compositionally biased region" description="Polar residues" evidence="1">
    <location>
        <begin position="120"/>
        <end position="129"/>
    </location>
</feature>
<feature type="region of interest" description="Disordered" evidence="1">
    <location>
        <begin position="299"/>
        <end position="351"/>
    </location>
</feature>
<organism evidence="2 3">
    <name type="scientific">Paramecium tetraurelia</name>
    <dbReference type="NCBI Taxonomy" id="5888"/>
    <lineage>
        <taxon>Eukaryota</taxon>
        <taxon>Sar</taxon>
        <taxon>Alveolata</taxon>
        <taxon>Ciliophora</taxon>
        <taxon>Intramacronucleata</taxon>
        <taxon>Oligohymenophorea</taxon>
        <taxon>Peniculida</taxon>
        <taxon>Parameciidae</taxon>
        <taxon>Paramecium</taxon>
    </lineage>
</organism>
<keyword evidence="3" id="KW-1185">Reference proteome</keyword>
<gene>
    <name evidence="2" type="ORF">GSPATT00022669001</name>
</gene>
<feature type="region of interest" description="Disordered" evidence="1">
    <location>
        <begin position="120"/>
        <end position="147"/>
    </location>
</feature>
<dbReference type="OrthoDB" id="291574at2759"/>
<reference evidence="2 3" key="1">
    <citation type="journal article" date="2006" name="Nature">
        <title>Global trends of whole-genome duplications revealed by the ciliate Paramecium tetraurelia.</title>
        <authorList>
            <consortium name="Genoscope"/>
            <person name="Aury J.-M."/>
            <person name="Jaillon O."/>
            <person name="Duret L."/>
            <person name="Noel B."/>
            <person name="Jubin C."/>
            <person name="Porcel B.M."/>
            <person name="Segurens B."/>
            <person name="Daubin V."/>
            <person name="Anthouard V."/>
            <person name="Aiach N."/>
            <person name="Arnaiz O."/>
            <person name="Billaut A."/>
            <person name="Beisson J."/>
            <person name="Blanc I."/>
            <person name="Bouhouche K."/>
            <person name="Camara F."/>
            <person name="Duharcourt S."/>
            <person name="Guigo R."/>
            <person name="Gogendeau D."/>
            <person name="Katinka M."/>
            <person name="Keller A.-M."/>
            <person name="Kissmehl R."/>
            <person name="Klotz C."/>
            <person name="Koll F."/>
            <person name="Le Moue A."/>
            <person name="Lepere C."/>
            <person name="Malinsky S."/>
            <person name="Nowacki M."/>
            <person name="Nowak J.K."/>
            <person name="Plattner H."/>
            <person name="Poulain J."/>
            <person name="Ruiz F."/>
            <person name="Serrano V."/>
            <person name="Zagulski M."/>
            <person name="Dessen P."/>
            <person name="Betermier M."/>
            <person name="Weissenbach J."/>
            <person name="Scarpelli C."/>
            <person name="Schachter V."/>
            <person name="Sperling L."/>
            <person name="Meyer E."/>
            <person name="Cohen J."/>
            <person name="Wincker P."/>
        </authorList>
    </citation>
    <scope>NUCLEOTIDE SEQUENCE [LARGE SCALE GENOMIC DNA]</scope>
    <source>
        <strain evidence="2 3">Stock d4-2</strain>
    </source>
</reference>
<evidence type="ECO:0008006" key="4">
    <source>
        <dbReference type="Google" id="ProtNLM"/>
    </source>
</evidence>
<protein>
    <recommendedName>
        <fullName evidence="4">DUF5745 domain-containing protein</fullName>
    </recommendedName>
</protein>
<name>A0E2I0_PARTE</name>